<feature type="transmembrane region" description="Helical" evidence="7">
    <location>
        <begin position="412"/>
        <end position="432"/>
    </location>
</feature>
<evidence type="ECO:0000313" key="9">
    <source>
        <dbReference type="EMBL" id="KXU36102.1"/>
    </source>
</evidence>
<reference evidence="9 10" key="1">
    <citation type="submission" date="2016-02" db="EMBL/GenBank/DDBJ databases">
        <authorList>
            <person name="Wen L."/>
            <person name="He K."/>
            <person name="Yang H."/>
        </authorList>
    </citation>
    <scope>NUCLEOTIDE SEQUENCE [LARGE SCALE GENOMIC DNA]</scope>
    <source>
        <strain evidence="9 10">CV41</strain>
    </source>
</reference>
<feature type="transmembrane region" description="Helical" evidence="7">
    <location>
        <begin position="381"/>
        <end position="400"/>
    </location>
</feature>
<keyword evidence="10" id="KW-1185">Reference proteome</keyword>
<dbReference type="GO" id="GO:0022857">
    <property type="term" value="F:transmembrane transporter activity"/>
    <property type="evidence" value="ECO:0007669"/>
    <property type="project" value="InterPro"/>
</dbReference>
<dbReference type="InterPro" id="IPR011701">
    <property type="entry name" value="MFS"/>
</dbReference>
<dbReference type="GO" id="GO:0005886">
    <property type="term" value="C:plasma membrane"/>
    <property type="evidence" value="ECO:0007669"/>
    <property type="project" value="UniProtKB-SubCell"/>
</dbReference>
<evidence type="ECO:0000256" key="1">
    <source>
        <dbReference type="ARBA" id="ARBA00004651"/>
    </source>
</evidence>
<feature type="transmembrane region" description="Helical" evidence="7">
    <location>
        <begin position="143"/>
        <end position="161"/>
    </location>
</feature>
<dbReference type="PANTHER" id="PTHR42718">
    <property type="entry name" value="MAJOR FACILITATOR SUPERFAMILY MULTIDRUG TRANSPORTER MFSC"/>
    <property type="match status" value="1"/>
</dbReference>
<keyword evidence="3" id="KW-1003">Cell membrane</keyword>
<feature type="transmembrane region" description="Helical" evidence="7">
    <location>
        <begin position="57"/>
        <end position="76"/>
    </location>
</feature>
<dbReference type="Gene3D" id="1.20.1250.20">
    <property type="entry name" value="MFS general substrate transporter like domains"/>
    <property type="match status" value="1"/>
</dbReference>
<dbReference type="PROSITE" id="PS50850">
    <property type="entry name" value="MFS"/>
    <property type="match status" value="1"/>
</dbReference>
<accession>A0A139SNM9</accession>
<keyword evidence="5 7" id="KW-1133">Transmembrane helix</keyword>
<dbReference type="Gene3D" id="1.20.1720.10">
    <property type="entry name" value="Multidrug resistance protein D"/>
    <property type="match status" value="1"/>
</dbReference>
<evidence type="ECO:0000256" key="4">
    <source>
        <dbReference type="ARBA" id="ARBA00022692"/>
    </source>
</evidence>
<keyword evidence="6 7" id="KW-0472">Membrane</keyword>
<dbReference type="InterPro" id="IPR036259">
    <property type="entry name" value="MFS_trans_sf"/>
</dbReference>
<feature type="transmembrane region" description="Helical" evidence="7">
    <location>
        <begin position="25"/>
        <end position="45"/>
    </location>
</feature>
<feature type="transmembrane region" description="Helical" evidence="7">
    <location>
        <begin position="334"/>
        <end position="360"/>
    </location>
</feature>
<feature type="transmembrane region" description="Helical" evidence="7">
    <location>
        <begin position="309"/>
        <end position="328"/>
    </location>
</feature>
<gene>
    <name evidence="9" type="ORF">AXK12_04185</name>
</gene>
<evidence type="ECO:0000256" key="7">
    <source>
        <dbReference type="SAM" id="Phobius"/>
    </source>
</evidence>
<feature type="transmembrane region" description="Helical" evidence="7">
    <location>
        <begin position="115"/>
        <end position="137"/>
    </location>
</feature>
<dbReference type="EMBL" id="LSZP01000032">
    <property type="protein sequence ID" value="KXU36102.1"/>
    <property type="molecule type" value="Genomic_DNA"/>
</dbReference>
<dbReference type="PANTHER" id="PTHR42718:SF46">
    <property type="entry name" value="BLR6921 PROTEIN"/>
    <property type="match status" value="1"/>
</dbReference>
<dbReference type="CDD" id="cd17503">
    <property type="entry name" value="MFS_LmrB_MDR_like"/>
    <property type="match status" value="1"/>
</dbReference>
<dbReference type="Proteomes" id="UP000071392">
    <property type="component" value="Unassembled WGS sequence"/>
</dbReference>
<evidence type="ECO:0000256" key="2">
    <source>
        <dbReference type="ARBA" id="ARBA00022448"/>
    </source>
</evidence>
<keyword evidence="4 7" id="KW-0812">Transmembrane</keyword>
<dbReference type="Pfam" id="PF07690">
    <property type="entry name" value="MFS_1"/>
    <property type="match status" value="1"/>
</dbReference>
<dbReference type="OrthoDB" id="102502at2"/>
<evidence type="ECO:0000256" key="3">
    <source>
        <dbReference type="ARBA" id="ARBA00022475"/>
    </source>
</evidence>
<dbReference type="PRINTS" id="PR01036">
    <property type="entry name" value="TCRTETB"/>
</dbReference>
<feature type="domain" description="Major facilitator superfamily (MFS) profile" evidence="8">
    <location>
        <begin position="1"/>
        <end position="439"/>
    </location>
</feature>
<comment type="subcellular location">
    <subcellularLocation>
        <location evidence="1">Cell membrane</location>
        <topology evidence="1">Multi-pass membrane protein</topology>
    </subcellularLocation>
</comment>
<dbReference type="NCBIfam" id="TIGR00711">
    <property type="entry name" value="efflux_EmrB"/>
    <property type="match status" value="1"/>
</dbReference>
<proteinExistence type="predicted"/>
<feature type="transmembrane region" description="Helical" evidence="7">
    <location>
        <begin position="275"/>
        <end position="297"/>
    </location>
</feature>
<evidence type="ECO:0000313" key="10">
    <source>
        <dbReference type="Proteomes" id="UP000071392"/>
    </source>
</evidence>
<keyword evidence="2" id="KW-0813">Transport</keyword>
<feature type="transmembrane region" description="Helical" evidence="7">
    <location>
        <begin position="246"/>
        <end position="269"/>
    </location>
</feature>
<dbReference type="InterPro" id="IPR020846">
    <property type="entry name" value="MFS_dom"/>
</dbReference>
<evidence type="ECO:0000256" key="6">
    <source>
        <dbReference type="ARBA" id="ARBA00023136"/>
    </source>
</evidence>
<dbReference type="InterPro" id="IPR004638">
    <property type="entry name" value="EmrB-like"/>
</dbReference>
<protein>
    <submittedName>
        <fullName evidence="9">EmrB/QacA family drug resistance transporter</fullName>
    </submittedName>
</protein>
<sequence>MEHLDSTILNTAIPAMAQSLHVAPLALRSVSTSYMLALAVFIPISGWMADRFGTRRVFFAAVGLFALGSLVCGLSLNVQMLVAARILQGMGGAMMTPVGRVALVRTFPRSDLLRTMNYVIVPALVGPMVGPLIGGLIVHWLHWRIIFFLNLPLAIFGLWLVHRTMPNYLESDTPPLDRTGFLLFGAGIALLSYALQVFGEHTMATAPLSLLTALSLLLLALYGWHSRRVENPVLALWLLRARTLQVSVIAGGVSRLGIGGMPFLLPLLYQIGLGFTPWEAGLLMMPNAVAAILMKISSGRVLARLGHRTTLISNTAIVGLTIGCFSLVGPGVSVWALAALSFVQGFFISLQFTSINSLVYAEVEDRDAAKASSIASTAQQLTFSFGTALAALLAGWFLSGLDQTNPAQILPALHRVFLTMGILTILSSLCYLRLRPSDGSNISGHGQGRRQ</sequence>
<evidence type="ECO:0000259" key="8">
    <source>
        <dbReference type="PROSITE" id="PS50850"/>
    </source>
</evidence>
<dbReference type="AlphaFoldDB" id="A0A139SNM9"/>
<feature type="transmembrane region" description="Helical" evidence="7">
    <location>
        <begin position="82"/>
        <end position="103"/>
    </location>
</feature>
<name>A0A139SNM9_9BACT</name>
<dbReference type="STRING" id="1548208.AXK12_04185"/>
<organism evidence="9 10">
    <name type="scientific">Cephaloticoccus capnophilus</name>
    <dbReference type="NCBI Taxonomy" id="1548208"/>
    <lineage>
        <taxon>Bacteria</taxon>
        <taxon>Pseudomonadati</taxon>
        <taxon>Verrucomicrobiota</taxon>
        <taxon>Opitutia</taxon>
        <taxon>Opitutales</taxon>
        <taxon>Opitutaceae</taxon>
        <taxon>Cephaloticoccus</taxon>
    </lineage>
</organism>
<dbReference type="SUPFAM" id="SSF103473">
    <property type="entry name" value="MFS general substrate transporter"/>
    <property type="match status" value="1"/>
</dbReference>
<evidence type="ECO:0000256" key="5">
    <source>
        <dbReference type="ARBA" id="ARBA00022989"/>
    </source>
</evidence>
<feature type="transmembrane region" description="Helical" evidence="7">
    <location>
        <begin position="204"/>
        <end position="225"/>
    </location>
</feature>
<comment type="caution">
    <text evidence="9">The sequence shown here is derived from an EMBL/GenBank/DDBJ whole genome shotgun (WGS) entry which is preliminary data.</text>
</comment>
<feature type="transmembrane region" description="Helical" evidence="7">
    <location>
        <begin position="181"/>
        <end position="198"/>
    </location>
</feature>